<evidence type="ECO:0000313" key="3">
    <source>
        <dbReference type="Proteomes" id="UP000823201"/>
    </source>
</evidence>
<keyword evidence="1" id="KW-0812">Transmembrane</keyword>
<keyword evidence="1" id="KW-1133">Transmembrane helix</keyword>
<keyword evidence="3" id="KW-1185">Reference proteome</keyword>
<proteinExistence type="predicted"/>
<sequence length="62" mass="7219">MTMLSLGTIIFPLVTFILLLALIYFVIMGIIFFTVHPKEIKKQNKEILEKLTEISEKLDQNH</sequence>
<comment type="caution">
    <text evidence="2">The sequence shown here is derived from an EMBL/GenBank/DDBJ whole genome shotgun (WGS) entry which is preliminary data.</text>
</comment>
<protein>
    <submittedName>
        <fullName evidence="2">Tellurium resistance membrane protein TerC</fullName>
    </submittedName>
</protein>
<reference evidence="2 3" key="1">
    <citation type="submission" date="2021-01" db="EMBL/GenBank/DDBJ databases">
        <title>Genomic Encyclopedia of Type Strains, Phase IV (KMG-IV): sequencing the most valuable type-strain genomes for metagenomic binning, comparative biology and taxonomic classification.</title>
        <authorList>
            <person name="Goeker M."/>
        </authorList>
    </citation>
    <scope>NUCLEOTIDE SEQUENCE [LARGE SCALE GENOMIC DNA]</scope>
    <source>
        <strain evidence="2 3">DSM 100968</strain>
    </source>
</reference>
<organism evidence="2 3">
    <name type="scientific">Sporolactobacillus spathodeae</name>
    <dbReference type="NCBI Taxonomy" id="1465502"/>
    <lineage>
        <taxon>Bacteria</taxon>
        <taxon>Bacillati</taxon>
        <taxon>Bacillota</taxon>
        <taxon>Bacilli</taxon>
        <taxon>Bacillales</taxon>
        <taxon>Sporolactobacillaceae</taxon>
        <taxon>Sporolactobacillus</taxon>
    </lineage>
</organism>
<dbReference type="Proteomes" id="UP000823201">
    <property type="component" value="Unassembled WGS sequence"/>
</dbReference>
<dbReference type="RefSeq" id="WP_205007603.1">
    <property type="nucleotide sequence ID" value="NZ_CBCRXA010000031.1"/>
</dbReference>
<keyword evidence="1" id="KW-0472">Membrane</keyword>
<evidence type="ECO:0000313" key="2">
    <source>
        <dbReference type="EMBL" id="MBM7659057.1"/>
    </source>
</evidence>
<gene>
    <name evidence="2" type="ORF">JOC27_002533</name>
</gene>
<evidence type="ECO:0000256" key="1">
    <source>
        <dbReference type="SAM" id="Phobius"/>
    </source>
</evidence>
<dbReference type="EMBL" id="JAFBEV010000033">
    <property type="protein sequence ID" value="MBM7659057.1"/>
    <property type="molecule type" value="Genomic_DNA"/>
</dbReference>
<feature type="transmembrane region" description="Helical" evidence="1">
    <location>
        <begin position="6"/>
        <end position="35"/>
    </location>
</feature>
<name>A0ABS2QB71_9BACL</name>
<accession>A0ABS2QB71</accession>